<dbReference type="AlphaFoldDB" id="A0A834PFI6"/>
<organism evidence="1 2">
    <name type="scientific">Vespula pensylvanica</name>
    <name type="common">Western yellow jacket</name>
    <name type="synonym">Wasp</name>
    <dbReference type="NCBI Taxonomy" id="30213"/>
    <lineage>
        <taxon>Eukaryota</taxon>
        <taxon>Metazoa</taxon>
        <taxon>Ecdysozoa</taxon>
        <taxon>Arthropoda</taxon>
        <taxon>Hexapoda</taxon>
        <taxon>Insecta</taxon>
        <taxon>Pterygota</taxon>
        <taxon>Neoptera</taxon>
        <taxon>Endopterygota</taxon>
        <taxon>Hymenoptera</taxon>
        <taxon>Apocrita</taxon>
        <taxon>Aculeata</taxon>
        <taxon>Vespoidea</taxon>
        <taxon>Vespidae</taxon>
        <taxon>Vespinae</taxon>
        <taxon>Vespula</taxon>
    </lineage>
</organism>
<reference evidence="1" key="1">
    <citation type="journal article" date="2020" name="G3 (Bethesda)">
        <title>High-Quality Assemblies for Three Invasive Social Wasps from the &lt;i&gt;Vespula&lt;/i&gt; Genus.</title>
        <authorList>
            <person name="Harrop T.W.R."/>
            <person name="Guhlin J."/>
            <person name="McLaughlin G.M."/>
            <person name="Permina E."/>
            <person name="Stockwell P."/>
            <person name="Gilligan J."/>
            <person name="Le Lec M.F."/>
            <person name="Gruber M.A.M."/>
            <person name="Quinn O."/>
            <person name="Lovegrove M."/>
            <person name="Duncan E.J."/>
            <person name="Remnant E.J."/>
            <person name="Van Eeckhoven J."/>
            <person name="Graham B."/>
            <person name="Knapp R.A."/>
            <person name="Langford K.W."/>
            <person name="Kronenberg Z."/>
            <person name="Press M.O."/>
            <person name="Eacker S.M."/>
            <person name="Wilson-Rankin E.E."/>
            <person name="Purcell J."/>
            <person name="Lester P.J."/>
            <person name="Dearden P.K."/>
        </authorList>
    </citation>
    <scope>NUCLEOTIDE SEQUENCE</scope>
    <source>
        <strain evidence="1">Volc-1</strain>
    </source>
</reference>
<dbReference type="Proteomes" id="UP000600918">
    <property type="component" value="Unassembled WGS sequence"/>
</dbReference>
<gene>
    <name evidence="1" type="ORF">H0235_001123</name>
</gene>
<sequence>MLPTQSQTVGTSQTWLKSSNRVHEARVRRVQIFLGILVPAKLGLGLEISWESTWEMSGRNRHFLDREKGEFYGNHSEEIASGVGLTSRLNPLSCGLWTKVSKRTDANTRKKGLSIHDPTKLYVKPAGSMVKQQEELYN</sequence>
<comment type="caution">
    <text evidence="1">The sequence shown here is derived from an EMBL/GenBank/DDBJ whole genome shotgun (WGS) entry which is preliminary data.</text>
</comment>
<evidence type="ECO:0000313" key="2">
    <source>
        <dbReference type="Proteomes" id="UP000600918"/>
    </source>
</evidence>
<evidence type="ECO:0000313" key="1">
    <source>
        <dbReference type="EMBL" id="KAF7438732.1"/>
    </source>
</evidence>
<proteinExistence type="predicted"/>
<accession>A0A834PFI6</accession>
<keyword evidence="2" id="KW-1185">Reference proteome</keyword>
<protein>
    <submittedName>
        <fullName evidence="1">Uncharacterized protein</fullName>
    </submittedName>
</protein>
<name>A0A834PFI6_VESPE</name>
<dbReference type="EMBL" id="JACSDY010000001">
    <property type="protein sequence ID" value="KAF7438732.1"/>
    <property type="molecule type" value="Genomic_DNA"/>
</dbReference>